<sequence length="149" mass="16651">MSELEFWFDFASPYAYLAAETIESAAGDAGVAVRWKPFVLGPIFQEQGWTDSPFNLFPAKGRYLWRDLQRETRRLGVPWRRPTRFPFNSALATKTATWIEPDERLPGRYSGPASPSAATRPPPRWCPPACAPPAWTTAPWSGPGPRTAA</sequence>
<comment type="caution">
    <text evidence="3">The sequence shown here is derived from an EMBL/GenBank/DDBJ whole genome shotgun (WGS) entry which is preliminary data.</text>
</comment>
<dbReference type="InterPro" id="IPR051924">
    <property type="entry name" value="GST_Kappa/NadH"/>
</dbReference>
<dbReference type="Pfam" id="PF01323">
    <property type="entry name" value="DSBA"/>
    <property type="match status" value="1"/>
</dbReference>
<dbReference type="EMBL" id="ARXX01000056">
    <property type="protein sequence ID" value="MBF5057751.1"/>
    <property type="molecule type" value="Genomic_DNA"/>
</dbReference>
<dbReference type="Gene3D" id="3.40.30.10">
    <property type="entry name" value="Glutaredoxin"/>
    <property type="match status" value="1"/>
</dbReference>
<dbReference type="PANTHER" id="PTHR42943">
    <property type="entry name" value="GLUTATHIONE S-TRANSFERASE KAPPA"/>
    <property type="match status" value="1"/>
</dbReference>
<reference evidence="3 4" key="1">
    <citation type="submission" date="2012-09" db="EMBL/GenBank/DDBJ databases">
        <title>Genome Sequence of alkane-degrading Bacterium Alcanivorax sp. 521-1.</title>
        <authorList>
            <person name="Lai Q."/>
            <person name="Shao Z."/>
        </authorList>
    </citation>
    <scope>NUCLEOTIDE SEQUENCE [LARGE SCALE GENOMIC DNA]</scope>
    <source>
        <strain evidence="3 4">521-1</strain>
    </source>
</reference>
<accession>A0ABS0AUD6</accession>
<evidence type="ECO:0000256" key="1">
    <source>
        <dbReference type="SAM" id="MobiDB-lite"/>
    </source>
</evidence>
<protein>
    <submittedName>
        <fullName evidence="3">DSBA oxidoreductase</fullName>
    </submittedName>
</protein>
<organism evidence="3 4">
    <name type="scientific">Alloalcanivorax profundimaris</name>
    <dbReference type="NCBI Taxonomy" id="2735259"/>
    <lineage>
        <taxon>Bacteria</taxon>
        <taxon>Pseudomonadati</taxon>
        <taxon>Pseudomonadota</taxon>
        <taxon>Gammaproteobacteria</taxon>
        <taxon>Oceanospirillales</taxon>
        <taxon>Alcanivoracaceae</taxon>
        <taxon>Alloalcanivorax</taxon>
    </lineage>
</organism>
<dbReference type="InterPro" id="IPR001853">
    <property type="entry name" value="DSBA-like_thioredoxin_dom"/>
</dbReference>
<evidence type="ECO:0000313" key="3">
    <source>
        <dbReference type="EMBL" id="MBF5057751.1"/>
    </source>
</evidence>
<dbReference type="InterPro" id="IPR036249">
    <property type="entry name" value="Thioredoxin-like_sf"/>
</dbReference>
<dbReference type="RefSeq" id="WP_194865897.1">
    <property type="nucleotide sequence ID" value="NZ_ARXX01000056.1"/>
</dbReference>
<feature type="region of interest" description="Disordered" evidence="1">
    <location>
        <begin position="102"/>
        <end position="149"/>
    </location>
</feature>
<dbReference type="PANTHER" id="PTHR42943:SF2">
    <property type="entry name" value="GLUTATHIONE S-TRANSFERASE KAPPA 1"/>
    <property type="match status" value="1"/>
</dbReference>
<feature type="non-terminal residue" evidence="3">
    <location>
        <position position="149"/>
    </location>
</feature>
<evidence type="ECO:0000313" key="4">
    <source>
        <dbReference type="Proteomes" id="UP000662703"/>
    </source>
</evidence>
<proteinExistence type="predicted"/>
<evidence type="ECO:0000259" key="2">
    <source>
        <dbReference type="Pfam" id="PF01323"/>
    </source>
</evidence>
<name>A0ABS0AUD6_9GAMM</name>
<dbReference type="Proteomes" id="UP000662703">
    <property type="component" value="Unassembled WGS sequence"/>
</dbReference>
<gene>
    <name evidence="3" type="ORF">Y5W_03045</name>
</gene>
<keyword evidence="4" id="KW-1185">Reference proteome</keyword>
<dbReference type="SUPFAM" id="SSF52833">
    <property type="entry name" value="Thioredoxin-like"/>
    <property type="match status" value="1"/>
</dbReference>
<feature type="domain" description="DSBA-like thioredoxin" evidence="2">
    <location>
        <begin position="4"/>
        <end position="100"/>
    </location>
</feature>
<feature type="compositionally biased region" description="Pro residues" evidence="1">
    <location>
        <begin position="120"/>
        <end position="131"/>
    </location>
</feature>